<evidence type="ECO:0000256" key="8">
    <source>
        <dbReference type="ARBA" id="ARBA00023319"/>
    </source>
</evidence>
<dbReference type="GO" id="GO:0030424">
    <property type="term" value="C:axon"/>
    <property type="evidence" value="ECO:0007669"/>
    <property type="project" value="TreeGrafter"/>
</dbReference>
<dbReference type="InterPro" id="IPR007110">
    <property type="entry name" value="Ig-like_dom"/>
</dbReference>
<dbReference type="InterPro" id="IPR013162">
    <property type="entry name" value="CD80_C2-set"/>
</dbReference>
<feature type="non-terminal residue" evidence="12">
    <location>
        <position position="1"/>
    </location>
</feature>
<organism evidence="12 13">
    <name type="scientific">Toxostoma redivivum</name>
    <name type="common">California thrasher</name>
    <dbReference type="NCBI Taxonomy" id="99882"/>
    <lineage>
        <taxon>Eukaryota</taxon>
        <taxon>Metazoa</taxon>
        <taxon>Chordata</taxon>
        <taxon>Craniata</taxon>
        <taxon>Vertebrata</taxon>
        <taxon>Euteleostomi</taxon>
        <taxon>Archelosauria</taxon>
        <taxon>Archosauria</taxon>
        <taxon>Dinosauria</taxon>
        <taxon>Saurischia</taxon>
        <taxon>Theropoda</taxon>
        <taxon>Coelurosauria</taxon>
        <taxon>Aves</taxon>
        <taxon>Neognathae</taxon>
        <taxon>Neoaves</taxon>
        <taxon>Telluraves</taxon>
        <taxon>Australaves</taxon>
        <taxon>Passeriformes</taxon>
        <taxon>Mimidae</taxon>
        <taxon>Toxostoma</taxon>
    </lineage>
</organism>
<dbReference type="GO" id="GO:0009986">
    <property type="term" value="C:cell surface"/>
    <property type="evidence" value="ECO:0007669"/>
    <property type="project" value="TreeGrafter"/>
</dbReference>
<evidence type="ECO:0000256" key="10">
    <source>
        <dbReference type="SAM" id="Phobius"/>
    </source>
</evidence>
<dbReference type="PROSITE" id="PS50835">
    <property type="entry name" value="IG_LIKE"/>
    <property type="match status" value="1"/>
</dbReference>
<evidence type="ECO:0000256" key="5">
    <source>
        <dbReference type="ARBA" id="ARBA00023136"/>
    </source>
</evidence>
<dbReference type="Proteomes" id="UP000523146">
    <property type="component" value="Unassembled WGS sequence"/>
</dbReference>
<proteinExistence type="predicted"/>
<gene>
    <name evidence="12" type="primary">Cd200r4</name>
    <name evidence="12" type="ORF">TOXRED_R15903</name>
</gene>
<accession>A0A7K5J0X0</accession>
<sequence length="152" mass="16948">VCSATGKPAPNITWLDDRGLEETPQIHHIQNTNRTVTVTSRLNFSANHLHALFCLLDHPQGSKKKALHLEKGKEDVQKNTVIITSIAAAVLLLLVLIYCVMRLNNSRRNKQKACPGAPRTPAKETSLQQDLGERSSLSLHTPKDQHITYQNE</sequence>
<name>A0A7K5J0X0_TOXRE</name>
<feature type="domain" description="Ig-like" evidence="11">
    <location>
        <begin position="1"/>
        <end position="70"/>
    </location>
</feature>
<evidence type="ECO:0000313" key="13">
    <source>
        <dbReference type="Proteomes" id="UP000523146"/>
    </source>
</evidence>
<keyword evidence="7" id="KW-0325">Glycoprotein</keyword>
<dbReference type="EMBL" id="VXBI01008388">
    <property type="protein sequence ID" value="NWS87163.1"/>
    <property type="molecule type" value="Genomic_DNA"/>
</dbReference>
<evidence type="ECO:0000259" key="11">
    <source>
        <dbReference type="PROSITE" id="PS50835"/>
    </source>
</evidence>
<dbReference type="GO" id="GO:0043025">
    <property type="term" value="C:neuronal cell body"/>
    <property type="evidence" value="ECO:0007669"/>
    <property type="project" value="TreeGrafter"/>
</dbReference>
<feature type="region of interest" description="Disordered" evidence="9">
    <location>
        <begin position="109"/>
        <end position="152"/>
    </location>
</feature>
<keyword evidence="4 10" id="KW-1133">Transmembrane helix</keyword>
<evidence type="ECO:0000256" key="3">
    <source>
        <dbReference type="ARBA" id="ARBA00022729"/>
    </source>
</evidence>
<evidence type="ECO:0000256" key="4">
    <source>
        <dbReference type="ARBA" id="ARBA00022989"/>
    </source>
</evidence>
<keyword evidence="13" id="KW-1185">Reference proteome</keyword>
<dbReference type="AlphaFoldDB" id="A0A7K5J0X0"/>
<feature type="compositionally biased region" description="Polar residues" evidence="9">
    <location>
        <begin position="123"/>
        <end position="139"/>
    </location>
</feature>
<dbReference type="InterPro" id="IPR013783">
    <property type="entry name" value="Ig-like_fold"/>
</dbReference>
<keyword evidence="8" id="KW-0393">Immunoglobulin domain</keyword>
<dbReference type="GO" id="GO:0098632">
    <property type="term" value="F:cell-cell adhesion mediator activity"/>
    <property type="evidence" value="ECO:0007669"/>
    <property type="project" value="InterPro"/>
</dbReference>
<evidence type="ECO:0000256" key="6">
    <source>
        <dbReference type="ARBA" id="ARBA00023157"/>
    </source>
</evidence>
<dbReference type="Pfam" id="PF08205">
    <property type="entry name" value="C2-set_2"/>
    <property type="match status" value="1"/>
</dbReference>
<dbReference type="InterPro" id="IPR036179">
    <property type="entry name" value="Ig-like_dom_sf"/>
</dbReference>
<feature type="non-terminal residue" evidence="12">
    <location>
        <position position="152"/>
    </location>
</feature>
<dbReference type="GO" id="GO:0016020">
    <property type="term" value="C:membrane"/>
    <property type="evidence" value="ECO:0007669"/>
    <property type="project" value="UniProtKB-SubCell"/>
</dbReference>
<comment type="caution">
    <text evidence="12">The sequence shown here is derived from an EMBL/GenBank/DDBJ whole genome shotgun (WGS) entry which is preliminary data.</text>
</comment>
<dbReference type="PANTHER" id="PTHR46841">
    <property type="entry name" value="OX-2 MEMBRANE GLYCOPROTEIN"/>
    <property type="match status" value="1"/>
</dbReference>
<feature type="transmembrane region" description="Helical" evidence="10">
    <location>
        <begin position="81"/>
        <end position="101"/>
    </location>
</feature>
<protein>
    <submittedName>
        <fullName evidence="12">MO2R4 protein</fullName>
    </submittedName>
</protein>
<dbReference type="GO" id="GO:0034113">
    <property type="term" value="P:heterotypic cell-cell adhesion"/>
    <property type="evidence" value="ECO:0007669"/>
    <property type="project" value="TreeGrafter"/>
</dbReference>
<keyword evidence="6" id="KW-1015">Disulfide bond</keyword>
<keyword evidence="3" id="KW-0732">Signal</keyword>
<evidence type="ECO:0000256" key="1">
    <source>
        <dbReference type="ARBA" id="ARBA00004167"/>
    </source>
</evidence>
<keyword evidence="2 10" id="KW-0812">Transmembrane</keyword>
<evidence type="ECO:0000313" key="12">
    <source>
        <dbReference type="EMBL" id="NWS87163.1"/>
    </source>
</evidence>
<keyword evidence="5 10" id="KW-0472">Membrane</keyword>
<dbReference type="PANTHER" id="PTHR46841:SF10">
    <property type="entry name" value="CD200 MOLECULE LIKE 1-RELATED"/>
    <property type="match status" value="1"/>
</dbReference>
<reference evidence="12 13" key="1">
    <citation type="submission" date="2019-09" db="EMBL/GenBank/DDBJ databases">
        <title>Bird 10,000 Genomes (B10K) Project - Family phase.</title>
        <authorList>
            <person name="Zhang G."/>
        </authorList>
    </citation>
    <scope>NUCLEOTIDE SEQUENCE [LARGE SCALE GENOMIC DNA]</scope>
    <source>
        <strain evidence="12">B10K-DU-002-15</strain>
        <tissue evidence="12">Muscle</tissue>
    </source>
</reference>
<evidence type="ECO:0000256" key="2">
    <source>
        <dbReference type="ARBA" id="ARBA00022692"/>
    </source>
</evidence>
<evidence type="ECO:0000256" key="7">
    <source>
        <dbReference type="ARBA" id="ARBA00023180"/>
    </source>
</evidence>
<dbReference type="Gene3D" id="2.60.40.10">
    <property type="entry name" value="Immunoglobulins"/>
    <property type="match status" value="1"/>
</dbReference>
<comment type="subcellular location">
    <subcellularLocation>
        <location evidence="1">Membrane</location>
        <topology evidence="1">Single-pass membrane protein</topology>
    </subcellularLocation>
</comment>
<dbReference type="SUPFAM" id="SSF48726">
    <property type="entry name" value="Immunoglobulin"/>
    <property type="match status" value="1"/>
</dbReference>
<dbReference type="InterPro" id="IPR047164">
    <property type="entry name" value="OX2G-like"/>
</dbReference>
<evidence type="ECO:0000256" key="9">
    <source>
        <dbReference type="SAM" id="MobiDB-lite"/>
    </source>
</evidence>
<dbReference type="GO" id="GO:0150079">
    <property type="term" value="P:negative regulation of neuroinflammatory response"/>
    <property type="evidence" value="ECO:0007669"/>
    <property type="project" value="TreeGrafter"/>
</dbReference>